<sequence>MSQRSQLVLKLREMILTGRFQPGERLAEEPVAAALGVSRTPIRSALEILAREGLVTPTANQRGYVVREVTLKEILDATELRGVLEGVAARQVAEAGLSDADRGVLEDCIACAAAIFEKNALTPDDGGLWAEQNERFHRTIIEASGNAPLIHALKINDQTPFSSAGAFLEDRDDPEATRRQYAILLAAQRHHETVLACLVRGEGARAEALMREHCFLAVENITLFRAGLGDGRLLAP</sequence>
<dbReference type="KEGG" id="caul:KCG34_07150"/>
<proteinExistence type="predicted"/>
<evidence type="ECO:0000313" key="5">
    <source>
        <dbReference type="EMBL" id="QUD89643.1"/>
    </source>
</evidence>
<dbReference type="PRINTS" id="PR00035">
    <property type="entry name" value="HTHGNTR"/>
</dbReference>
<dbReference type="PROSITE" id="PS50949">
    <property type="entry name" value="HTH_GNTR"/>
    <property type="match status" value="1"/>
</dbReference>
<dbReference type="AlphaFoldDB" id="A0A975IW96"/>
<evidence type="ECO:0000256" key="3">
    <source>
        <dbReference type="ARBA" id="ARBA00023163"/>
    </source>
</evidence>
<evidence type="ECO:0000259" key="4">
    <source>
        <dbReference type="PROSITE" id="PS50949"/>
    </source>
</evidence>
<dbReference type="GO" id="GO:0003700">
    <property type="term" value="F:DNA-binding transcription factor activity"/>
    <property type="evidence" value="ECO:0007669"/>
    <property type="project" value="InterPro"/>
</dbReference>
<protein>
    <submittedName>
        <fullName evidence="5">GntR family transcriptional regulator</fullName>
    </submittedName>
</protein>
<dbReference type="CDD" id="cd07377">
    <property type="entry name" value="WHTH_GntR"/>
    <property type="match status" value="1"/>
</dbReference>
<dbReference type="PANTHER" id="PTHR43537">
    <property type="entry name" value="TRANSCRIPTIONAL REGULATOR, GNTR FAMILY"/>
    <property type="match status" value="1"/>
</dbReference>
<dbReference type="Pfam" id="PF07729">
    <property type="entry name" value="FCD"/>
    <property type="match status" value="1"/>
</dbReference>
<reference evidence="5" key="1">
    <citation type="submission" date="2021-04" db="EMBL/GenBank/DDBJ databases">
        <title>The complete genome sequence of Caulobacter sp. S6.</title>
        <authorList>
            <person name="Tang Y."/>
            <person name="Ouyang W."/>
            <person name="Liu Q."/>
            <person name="Huang B."/>
            <person name="Guo Z."/>
            <person name="Lei P."/>
        </authorList>
    </citation>
    <scope>NUCLEOTIDE SEQUENCE</scope>
    <source>
        <strain evidence="5">S6</strain>
    </source>
</reference>
<dbReference type="SMART" id="SM00895">
    <property type="entry name" value="FCD"/>
    <property type="match status" value="1"/>
</dbReference>
<gene>
    <name evidence="5" type="ORF">KCG34_07150</name>
</gene>
<dbReference type="Gene3D" id="1.10.10.10">
    <property type="entry name" value="Winged helix-like DNA-binding domain superfamily/Winged helix DNA-binding domain"/>
    <property type="match status" value="1"/>
</dbReference>
<dbReference type="EMBL" id="CP073078">
    <property type="protein sequence ID" value="QUD89643.1"/>
    <property type="molecule type" value="Genomic_DNA"/>
</dbReference>
<dbReference type="Gene3D" id="1.20.120.530">
    <property type="entry name" value="GntR ligand-binding domain-like"/>
    <property type="match status" value="1"/>
</dbReference>
<keyword evidence="1" id="KW-0805">Transcription regulation</keyword>
<keyword evidence="2" id="KW-0238">DNA-binding</keyword>
<dbReference type="PANTHER" id="PTHR43537:SF51">
    <property type="entry name" value="HTH-TYPE TRANSCRIPTIONAL REGULATOR LGOR-RELATED"/>
    <property type="match status" value="1"/>
</dbReference>
<evidence type="ECO:0000256" key="1">
    <source>
        <dbReference type="ARBA" id="ARBA00023015"/>
    </source>
</evidence>
<dbReference type="GO" id="GO:0003677">
    <property type="term" value="F:DNA binding"/>
    <property type="evidence" value="ECO:0007669"/>
    <property type="project" value="UniProtKB-KW"/>
</dbReference>
<evidence type="ECO:0000256" key="2">
    <source>
        <dbReference type="ARBA" id="ARBA00023125"/>
    </source>
</evidence>
<dbReference type="SUPFAM" id="SSF46785">
    <property type="entry name" value="Winged helix' DNA-binding domain"/>
    <property type="match status" value="1"/>
</dbReference>
<dbReference type="RefSeq" id="WP_211939695.1">
    <property type="nucleotide sequence ID" value="NZ_CP073078.1"/>
</dbReference>
<keyword evidence="6" id="KW-1185">Reference proteome</keyword>
<dbReference type="InterPro" id="IPR000524">
    <property type="entry name" value="Tscrpt_reg_HTH_GntR"/>
</dbReference>
<accession>A0A975IW96</accession>
<feature type="domain" description="HTH gntR-type" evidence="4">
    <location>
        <begin position="1"/>
        <end position="69"/>
    </location>
</feature>
<dbReference type="SUPFAM" id="SSF48008">
    <property type="entry name" value="GntR ligand-binding domain-like"/>
    <property type="match status" value="1"/>
</dbReference>
<evidence type="ECO:0000313" key="6">
    <source>
        <dbReference type="Proteomes" id="UP000676409"/>
    </source>
</evidence>
<dbReference type="InterPro" id="IPR036388">
    <property type="entry name" value="WH-like_DNA-bd_sf"/>
</dbReference>
<organism evidence="5 6">
    <name type="scientific">Phenylobacterium montanum</name>
    <dbReference type="NCBI Taxonomy" id="2823693"/>
    <lineage>
        <taxon>Bacteria</taxon>
        <taxon>Pseudomonadati</taxon>
        <taxon>Pseudomonadota</taxon>
        <taxon>Alphaproteobacteria</taxon>
        <taxon>Caulobacterales</taxon>
        <taxon>Caulobacteraceae</taxon>
        <taxon>Phenylobacterium</taxon>
    </lineage>
</organism>
<dbReference type="SMART" id="SM00345">
    <property type="entry name" value="HTH_GNTR"/>
    <property type="match status" value="1"/>
</dbReference>
<dbReference type="Proteomes" id="UP000676409">
    <property type="component" value="Chromosome"/>
</dbReference>
<keyword evidence="3" id="KW-0804">Transcription</keyword>
<dbReference type="Pfam" id="PF00392">
    <property type="entry name" value="GntR"/>
    <property type="match status" value="1"/>
</dbReference>
<dbReference type="InterPro" id="IPR011711">
    <property type="entry name" value="GntR_C"/>
</dbReference>
<dbReference type="InterPro" id="IPR008920">
    <property type="entry name" value="TF_FadR/GntR_C"/>
</dbReference>
<name>A0A975IW96_9CAUL</name>
<dbReference type="InterPro" id="IPR036390">
    <property type="entry name" value="WH_DNA-bd_sf"/>
</dbReference>